<proteinExistence type="predicted"/>
<keyword evidence="2" id="KW-1185">Reference proteome</keyword>
<accession>A0ABV7DE90</accession>
<name>A0ABV7DE90_9HYPH</name>
<sequence>MADIISLSAHLSDRLQNQRHIDMLAALGEGQARFDYLAVTRALLDQSMHDLGRIRQELRTLVAACEDTGPDGLPGGGDTPA</sequence>
<dbReference type="Proteomes" id="UP001595377">
    <property type="component" value="Unassembled WGS sequence"/>
</dbReference>
<protein>
    <submittedName>
        <fullName evidence="1">Uncharacterized protein</fullName>
    </submittedName>
</protein>
<evidence type="ECO:0000313" key="1">
    <source>
        <dbReference type="EMBL" id="MFC3073246.1"/>
    </source>
</evidence>
<evidence type="ECO:0000313" key="2">
    <source>
        <dbReference type="Proteomes" id="UP001595377"/>
    </source>
</evidence>
<reference evidence="2" key="1">
    <citation type="journal article" date="2019" name="Int. J. Syst. Evol. Microbiol.">
        <title>The Global Catalogue of Microorganisms (GCM) 10K type strain sequencing project: providing services to taxonomists for standard genome sequencing and annotation.</title>
        <authorList>
            <consortium name="The Broad Institute Genomics Platform"/>
            <consortium name="The Broad Institute Genome Sequencing Center for Infectious Disease"/>
            <person name="Wu L."/>
            <person name="Ma J."/>
        </authorList>
    </citation>
    <scope>NUCLEOTIDE SEQUENCE [LARGE SCALE GENOMIC DNA]</scope>
    <source>
        <strain evidence="2">KCTC 52677</strain>
    </source>
</reference>
<organism evidence="1 2">
    <name type="scientific">Shinella pollutisoli</name>
    <dbReference type="NCBI Taxonomy" id="2250594"/>
    <lineage>
        <taxon>Bacteria</taxon>
        <taxon>Pseudomonadati</taxon>
        <taxon>Pseudomonadota</taxon>
        <taxon>Alphaproteobacteria</taxon>
        <taxon>Hyphomicrobiales</taxon>
        <taxon>Rhizobiaceae</taxon>
        <taxon>Shinella</taxon>
    </lineage>
</organism>
<comment type="caution">
    <text evidence="1">The sequence shown here is derived from an EMBL/GenBank/DDBJ whole genome shotgun (WGS) entry which is preliminary data.</text>
</comment>
<dbReference type="EMBL" id="JBHRSP010000015">
    <property type="protein sequence ID" value="MFC3073246.1"/>
    <property type="molecule type" value="Genomic_DNA"/>
</dbReference>
<gene>
    <name evidence="1" type="ORF">ACFOHH_09050</name>
</gene>
<dbReference type="RefSeq" id="WP_257311262.1">
    <property type="nucleotide sequence ID" value="NZ_JANFDG010000001.1"/>
</dbReference>